<evidence type="ECO:0000313" key="1">
    <source>
        <dbReference type="EMBL" id="MCP9290477.1"/>
    </source>
</evidence>
<dbReference type="EMBL" id="JANDBC010000001">
    <property type="protein sequence ID" value="MCP9290477.1"/>
    <property type="molecule type" value="Genomic_DNA"/>
</dbReference>
<accession>A0A9X2L1C7</accession>
<name>A0A9X2L1C7_9BACT</name>
<sequence>MSLSFGCKRAPTLSLDNELDPQAPSFKPIKPYSLESRLVPYNWVQKSVFLEWRLRNGEGQFVDGYVISKSEIDSTNHEIIALKSKREYNSFNYQDYFKFEFHDKSVYNGVYAHYKIQSFYVQDDDTAYSDPVFTSFEAMGFQIDLIIEPFKQEPYMTFNWSKQSLTANDKIEFYYKEFEHSEPVLIGEDSIFNESKSFVLNLNLNPDSKYFYRIVRGDIEGYLNEIYPLKYLRDLYFLDGSEFSENDIELQIGFRNDTSYVKPVIESYQVRISETPIHHSDYATDPDTTFFKAYSGGFSPPSEEVLITGLNESKLYLTELFGVRGAYHTHKTWGTLYFDSTSTGTWRLNTDPW</sequence>
<organism evidence="1 2">
    <name type="scientific">Gracilimonas sediminicola</name>
    <dbReference type="NCBI Taxonomy" id="2952158"/>
    <lineage>
        <taxon>Bacteria</taxon>
        <taxon>Pseudomonadati</taxon>
        <taxon>Balneolota</taxon>
        <taxon>Balneolia</taxon>
        <taxon>Balneolales</taxon>
        <taxon>Balneolaceae</taxon>
        <taxon>Gracilimonas</taxon>
    </lineage>
</organism>
<proteinExistence type="predicted"/>
<gene>
    <name evidence="1" type="ORF">NM125_02640</name>
</gene>
<reference evidence="1" key="1">
    <citation type="submission" date="2022-06" db="EMBL/GenBank/DDBJ databases">
        <title>Gracilimonas sp. CAU 1638 isolated from sea sediment.</title>
        <authorList>
            <person name="Kim W."/>
        </authorList>
    </citation>
    <scope>NUCLEOTIDE SEQUENCE</scope>
    <source>
        <strain evidence="1">CAU 1638</strain>
    </source>
</reference>
<protein>
    <submittedName>
        <fullName evidence="1">Uncharacterized protein</fullName>
    </submittedName>
</protein>
<evidence type="ECO:0000313" key="2">
    <source>
        <dbReference type="Proteomes" id="UP001139125"/>
    </source>
</evidence>
<dbReference type="Proteomes" id="UP001139125">
    <property type="component" value="Unassembled WGS sequence"/>
</dbReference>
<comment type="caution">
    <text evidence="1">The sequence shown here is derived from an EMBL/GenBank/DDBJ whole genome shotgun (WGS) entry which is preliminary data.</text>
</comment>
<keyword evidence="2" id="KW-1185">Reference proteome</keyword>
<dbReference type="AlphaFoldDB" id="A0A9X2L1C7"/>
<dbReference type="RefSeq" id="WP_255132589.1">
    <property type="nucleotide sequence ID" value="NZ_JANDBC010000001.1"/>
</dbReference>